<dbReference type="InterPro" id="IPR024079">
    <property type="entry name" value="MetalloPept_cat_dom_sf"/>
</dbReference>
<protein>
    <recommendedName>
        <fullName evidence="9">Lysine-specific metallo-endopeptidase domain-containing protein</fullName>
    </recommendedName>
</protein>
<dbReference type="InterPro" id="IPR050414">
    <property type="entry name" value="Fungal_M35_metalloproteases"/>
</dbReference>
<evidence type="ECO:0000256" key="8">
    <source>
        <dbReference type="SAM" id="MobiDB-lite"/>
    </source>
</evidence>
<keyword evidence="3" id="KW-0645">Protease</keyword>
<comment type="cofactor">
    <cofactor evidence="1">
        <name>Zn(2+)</name>
        <dbReference type="ChEBI" id="CHEBI:29105"/>
    </cofactor>
</comment>
<evidence type="ECO:0000313" key="11">
    <source>
        <dbReference type="Proteomes" id="UP000460558"/>
    </source>
</evidence>
<dbReference type="SUPFAM" id="SSF55486">
    <property type="entry name" value="Metalloproteases ('zincins'), catalytic domain"/>
    <property type="match status" value="1"/>
</dbReference>
<evidence type="ECO:0000256" key="7">
    <source>
        <dbReference type="ARBA" id="ARBA00023049"/>
    </source>
</evidence>
<feature type="compositionally biased region" description="Gly residues" evidence="8">
    <location>
        <begin position="887"/>
        <end position="920"/>
    </location>
</feature>
<keyword evidence="6" id="KW-0862">Zinc</keyword>
<dbReference type="Pfam" id="PF14521">
    <property type="entry name" value="Aspzincin_M35"/>
    <property type="match status" value="1"/>
</dbReference>
<dbReference type="Gene3D" id="2.60.40.2970">
    <property type="match status" value="1"/>
</dbReference>
<name>A0ABW9P407_9ACTN</name>
<evidence type="ECO:0000256" key="1">
    <source>
        <dbReference type="ARBA" id="ARBA00001947"/>
    </source>
</evidence>
<dbReference type="EMBL" id="VDEQ01000369">
    <property type="protein sequence ID" value="MQS39864.1"/>
    <property type="molecule type" value="Genomic_DNA"/>
</dbReference>
<feature type="domain" description="Lysine-specific metallo-endopeptidase" evidence="9">
    <location>
        <begin position="214"/>
        <end position="347"/>
    </location>
</feature>
<dbReference type="Proteomes" id="UP000460558">
    <property type="component" value="Unassembled WGS sequence"/>
</dbReference>
<sequence length="1104" mass="119994">MEQQPFSCRLTSAPAYTLAEPTLVTFTIENRGDTAVRFLVWGTPLEGTVTDCLDISCDGRPVEYDGRLVKRGDPTADQYVTIAPGESLTETVDISLAYPIDRPGEYTVALDTRLFDAFTVTGPAPRALRLRDELEPHRLSSPDIVFTVVPGGEPTLTSGQSARKVEQARWSRAATTEPQAKSRAPAFNGGTDAERAEVTLAHDNAGYFTALALVQLQTTDPGTNALYDEWFGAYDGDRFTTVTTHFTDIDRVLRTEEITYDLTGEGCQPSYFAYTHKGGRTIWLCAQFWAASQIGIDSKFGTLVHELSHAVSFTDDHVYGQSAARNLANTDPGQAITNADNHEYFVEELAQSDFGKSCVFITDRSTFGRDEIDAMLAAAAPAVIDNAFYVHVDGYWPRELGITAASLSGPPVPKPTFTVVPTVPGMTVTATALRAQDSTLPEAPQRFTWVYQVSFANLDGFPADPGDIDVITLTAGIADVTGTAQIQLIREPNPYEIDGETSWLSTDLRVFQIRAGDSRFGETMGPSPDDASDFVIRVVSNFNTGNSGGETFDSISTDQETSRLELAEQSGGVRVFNFAVAKVRYRGTVDLAGVRTFFRLFPASTTSLDYNQDTTYRRFTEGDKVIPLLGLSPADDVLSIPCFASPRIDSSVQPLTDQTDGLNVRVIPRAAGGQESVAYFGCWLDINQNQPQFPLNPSPRDGAWPSGRLSIQQLIRNAHQCLVAEIAYDNAPIPPGLSPAVSDKLAQRNLSIVESANPGDPASRRIPNTFEIRMMGTQPQQSGRGPDELLIDWGDTPPGSTATLYIPEIDVGRIVDLADELYGRQPVVRVDQHTLRLPVGDLTYLPLPSEITFDLTALLTIDLPATVRRGDAYTVVVRQATDTSGVAIGGPGNGNGNGPGDGPGDGPGEGPGEGPGDGPGGPRPQEEDDGCNGECPPEWRGIVGSYQLTIPVRTKETMLPDEIRLLSVLKWIHLTVPAEDRWYPAFSRYVQVIADRVRGLGGDPDQVRPSPAGDGGVTPGDGRLAFEGKISGLVYDCFGDFEAFLLDECGEEHRFLSREPEIEALIRRAWRERVFLTVYTTEDDTDRPVSIVLRHAPRPQPVTV</sequence>
<comment type="caution">
    <text evidence="10">The sequence shown here is derived from an EMBL/GenBank/DDBJ whole genome shotgun (WGS) entry which is preliminary data.</text>
</comment>
<evidence type="ECO:0000256" key="4">
    <source>
        <dbReference type="ARBA" id="ARBA00022723"/>
    </source>
</evidence>
<evidence type="ECO:0000256" key="3">
    <source>
        <dbReference type="ARBA" id="ARBA00022670"/>
    </source>
</evidence>
<evidence type="ECO:0000256" key="5">
    <source>
        <dbReference type="ARBA" id="ARBA00022801"/>
    </source>
</evidence>
<dbReference type="SMART" id="SM01351">
    <property type="entry name" value="Aspzincin_M35"/>
    <property type="match status" value="1"/>
</dbReference>
<dbReference type="RefSeq" id="WP_153487386.1">
    <property type="nucleotide sequence ID" value="NZ_VDEQ01000369.1"/>
</dbReference>
<proteinExistence type="inferred from homology"/>
<dbReference type="InterPro" id="IPR029463">
    <property type="entry name" value="Lys_MEP"/>
</dbReference>
<accession>A0ABW9P407</accession>
<gene>
    <name evidence="10" type="ORF">FFZ77_31060</name>
</gene>
<evidence type="ECO:0000259" key="9">
    <source>
        <dbReference type="SMART" id="SM01351"/>
    </source>
</evidence>
<evidence type="ECO:0000256" key="6">
    <source>
        <dbReference type="ARBA" id="ARBA00022833"/>
    </source>
</evidence>
<organism evidence="10 11">
    <name type="scientific">Streptomyces katsurahamanus</name>
    <dbReference type="NCBI Taxonomy" id="2577098"/>
    <lineage>
        <taxon>Bacteria</taxon>
        <taxon>Bacillati</taxon>
        <taxon>Actinomycetota</taxon>
        <taxon>Actinomycetes</taxon>
        <taxon>Kitasatosporales</taxon>
        <taxon>Streptomycetaceae</taxon>
        <taxon>Streptomyces</taxon>
    </lineage>
</organism>
<feature type="region of interest" description="Disordered" evidence="8">
    <location>
        <begin position="884"/>
        <end position="938"/>
    </location>
</feature>
<evidence type="ECO:0000256" key="2">
    <source>
        <dbReference type="ARBA" id="ARBA00010279"/>
    </source>
</evidence>
<evidence type="ECO:0000313" key="10">
    <source>
        <dbReference type="EMBL" id="MQS39864.1"/>
    </source>
</evidence>
<dbReference type="PANTHER" id="PTHR37016:SF3">
    <property type="entry name" value="NEUTRAL PROTEASE 2-RELATED"/>
    <property type="match status" value="1"/>
</dbReference>
<keyword evidence="4" id="KW-0479">Metal-binding</keyword>
<dbReference type="Gene3D" id="3.40.390.10">
    <property type="entry name" value="Collagenase (Catalytic Domain)"/>
    <property type="match status" value="1"/>
</dbReference>
<reference evidence="10 11" key="1">
    <citation type="submission" date="2019-06" db="EMBL/GenBank/DDBJ databases">
        <title>Comparative genomics and metabolomics analyses of clavulanic acid producing Streptomyces species provides insight into specialized metabolism and evolution of beta-lactam biosynthetic gene clusters.</title>
        <authorList>
            <person name="Moore M.A."/>
            <person name="Cruz-Morales P."/>
            <person name="Barona Gomez F."/>
            <person name="Kapil T."/>
        </authorList>
    </citation>
    <scope>NUCLEOTIDE SEQUENCE [LARGE SCALE GENOMIC DNA]</scope>
    <source>
        <strain evidence="10 11">T-272</strain>
    </source>
</reference>
<keyword evidence="11" id="KW-1185">Reference proteome</keyword>
<keyword evidence="5" id="KW-0378">Hydrolase</keyword>
<comment type="similarity">
    <text evidence="2">Belongs to the peptidase M35 family.</text>
</comment>
<keyword evidence="7" id="KW-0482">Metalloprotease</keyword>
<dbReference type="PANTHER" id="PTHR37016">
    <property type="match status" value="1"/>
</dbReference>